<evidence type="ECO:0000313" key="2">
    <source>
        <dbReference type="Proteomes" id="UP000625574"/>
    </source>
</evidence>
<proteinExistence type="predicted"/>
<accession>A0ABS0VW78</accession>
<reference evidence="1 2" key="1">
    <citation type="submission" date="2020-12" db="EMBL/GenBank/DDBJ databases">
        <title>Genome public.</title>
        <authorList>
            <person name="Sun Q."/>
        </authorList>
    </citation>
    <scope>NUCLEOTIDE SEQUENCE [LARGE SCALE GENOMIC DNA]</scope>
    <source>
        <strain evidence="1 2">CCM 8864</strain>
    </source>
</reference>
<dbReference type="SUPFAM" id="SSF54593">
    <property type="entry name" value="Glyoxalase/Bleomycin resistance protein/Dihydroxybiphenyl dioxygenase"/>
    <property type="match status" value="1"/>
</dbReference>
<gene>
    <name evidence="1" type="ORF">JDV76_08650</name>
</gene>
<dbReference type="EMBL" id="JAEIOT010000008">
    <property type="protein sequence ID" value="MBI9001034.1"/>
    <property type="molecule type" value="Genomic_DNA"/>
</dbReference>
<organism evidence="1 2">
    <name type="scientific">Corynebacterium marambiense</name>
    <dbReference type="NCBI Taxonomy" id="2765364"/>
    <lineage>
        <taxon>Bacteria</taxon>
        <taxon>Bacillati</taxon>
        <taxon>Actinomycetota</taxon>
        <taxon>Actinomycetes</taxon>
        <taxon>Mycobacteriales</taxon>
        <taxon>Corynebacteriaceae</taxon>
        <taxon>Corynebacterium</taxon>
    </lineage>
</organism>
<dbReference type="InterPro" id="IPR029068">
    <property type="entry name" value="Glyas_Bleomycin-R_OHBP_Dase"/>
</dbReference>
<sequence>MDETIIHAELDFDCGRLQLGAAQAALSPACAVPGAEDVRSRWVSMSRTGDRVIETATARGAVLREAVVGFVSGDRYGSIRDPFGIRRSAIARIEDLSDEESARRIDEWAYQR</sequence>
<evidence type="ECO:0000313" key="1">
    <source>
        <dbReference type="EMBL" id="MBI9001034.1"/>
    </source>
</evidence>
<dbReference type="RefSeq" id="WP_198736503.1">
    <property type="nucleotide sequence ID" value="NZ_JAEIOT010000008.1"/>
</dbReference>
<keyword evidence="2" id="KW-1185">Reference proteome</keyword>
<dbReference type="Proteomes" id="UP000625574">
    <property type="component" value="Unassembled WGS sequence"/>
</dbReference>
<name>A0ABS0VW78_9CORY</name>
<protein>
    <submittedName>
        <fullName evidence="1">VOC family protein</fullName>
    </submittedName>
</protein>
<comment type="caution">
    <text evidence="1">The sequence shown here is derived from an EMBL/GenBank/DDBJ whole genome shotgun (WGS) entry which is preliminary data.</text>
</comment>